<dbReference type="AlphaFoldDB" id="A0AAE4T592"/>
<gene>
    <name evidence="1" type="ORF">CMU51_04020</name>
</gene>
<evidence type="ECO:0000313" key="1">
    <source>
        <dbReference type="EMBL" id="MDV3663220.1"/>
    </source>
</evidence>
<name>A0AAE4T592_9FLAO</name>
<accession>A0AAE4T592</accession>
<organism evidence="1 2">
    <name type="scientific">Elizabethkingia anophelis</name>
    <dbReference type="NCBI Taxonomy" id="1117645"/>
    <lineage>
        <taxon>Bacteria</taxon>
        <taxon>Pseudomonadati</taxon>
        <taxon>Bacteroidota</taxon>
        <taxon>Flavobacteriia</taxon>
        <taxon>Flavobacteriales</taxon>
        <taxon>Weeksellaceae</taxon>
        <taxon>Elizabethkingia</taxon>
    </lineage>
</organism>
<dbReference type="EMBL" id="NWGY01000003">
    <property type="protein sequence ID" value="MDV3663220.1"/>
    <property type="molecule type" value="Genomic_DNA"/>
</dbReference>
<proteinExistence type="predicted"/>
<protein>
    <submittedName>
        <fullName evidence="1">Uncharacterized protein</fullName>
    </submittedName>
</protein>
<sequence>MECLIAFRSAGWNKCRIAKWLSRWSASKHDSLQAEQLAGMTAVTQDGLKGCQPDSLNGFRVAGRFAGLTVIHHAG</sequence>
<dbReference type="Proteomes" id="UP001189000">
    <property type="component" value="Unassembled WGS sequence"/>
</dbReference>
<reference evidence="1" key="1">
    <citation type="submission" date="2023-02" db="EMBL/GenBank/DDBJ databases">
        <title>Elizabethkingia anophelis draft genomes.</title>
        <authorList>
            <person name="Nicholson A.C."/>
            <person name="Whitney A.M."/>
            <person name="Humrighouse B.W."/>
            <person name="Villarma A."/>
            <person name="Bell M."/>
            <person name="Mcquiston J."/>
        </authorList>
    </citation>
    <scope>NUCLEOTIDE SEQUENCE</scope>
    <source>
        <strain evidence="1">B4955</strain>
    </source>
</reference>
<evidence type="ECO:0000313" key="2">
    <source>
        <dbReference type="Proteomes" id="UP001189000"/>
    </source>
</evidence>
<comment type="caution">
    <text evidence="1">The sequence shown here is derived from an EMBL/GenBank/DDBJ whole genome shotgun (WGS) entry which is preliminary data.</text>
</comment>